<accession>A0A5C4TJX9</accession>
<gene>
    <name evidence="2" type="ORF">DID87_05300</name>
</gene>
<name>A0A5C4TJX9_FRUSA</name>
<keyword evidence="1" id="KW-1133">Transmembrane helix</keyword>
<comment type="caution">
    <text evidence="2">The sequence shown here is derived from an EMBL/GenBank/DDBJ whole genome shotgun (WGS) entry which is preliminary data.</text>
</comment>
<keyword evidence="1" id="KW-0472">Membrane</keyword>
<evidence type="ECO:0000313" key="3">
    <source>
        <dbReference type="Proteomes" id="UP000313312"/>
    </source>
</evidence>
<protein>
    <submittedName>
        <fullName evidence="2">Uncharacterized protein</fullName>
    </submittedName>
</protein>
<evidence type="ECO:0000256" key="1">
    <source>
        <dbReference type="SAM" id="Phobius"/>
    </source>
</evidence>
<dbReference type="Proteomes" id="UP000313312">
    <property type="component" value="Unassembled WGS sequence"/>
</dbReference>
<reference evidence="2 3" key="1">
    <citation type="submission" date="2018-05" db="EMBL/GenBank/DDBJ databases">
        <title>Lactobacillus sanfranciscensis Ah4 draft denome sequence.</title>
        <authorList>
            <person name="Zhang G."/>
        </authorList>
    </citation>
    <scope>NUCLEOTIDE SEQUENCE [LARGE SCALE GENOMIC DNA]</scope>
    <source>
        <strain evidence="2 3">Ah4</strain>
    </source>
</reference>
<proteinExistence type="predicted"/>
<keyword evidence="1" id="KW-0812">Transmembrane</keyword>
<evidence type="ECO:0000313" key="2">
    <source>
        <dbReference type="EMBL" id="TNK90149.1"/>
    </source>
</evidence>
<feature type="transmembrane region" description="Helical" evidence="1">
    <location>
        <begin position="38"/>
        <end position="56"/>
    </location>
</feature>
<dbReference type="RefSeq" id="WP_014081392.1">
    <property type="nucleotide sequence ID" value="NZ_BAAAXT010000029.1"/>
</dbReference>
<dbReference type="EMBL" id="QFCR01000016">
    <property type="protein sequence ID" value="TNK90149.1"/>
    <property type="molecule type" value="Genomic_DNA"/>
</dbReference>
<organism evidence="2 3">
    <name type="scientific">Fructilactobacillus sanfranciscensis</name>
    <name type="common">Lactobacillus sanfranciscensis</name>
    <dbReference type="NCBI Taxonomy" id="1625"/>
    <lineage>
        <taxon>Bacteria</taxon>
        <taxon>Bacillati</taxon>
        <taxon>Bacillota</taxon>
        <taxon>Bacilli</taxon>
        <taxon>Lactobacillales</taxon>
        <taxon>Lactobacillaceae</taxon>
        <taxon>Fructilactobacillus</taxon>
    </lineage>
</organism>
<dbReference type="AlphaFoldDB" id="A0A5C4TJX9"/>
<feature type="transmembrane region" description="Helical" evidence="1">
    <location>
        <begin position="6"/>
        <end position="26"/>
    </location>
</feature>
<sequence length="60" mass="6706">MWLALYLSAMIIDLTITALVGGLLAGPFSKWLAWTDQMMIILVLILISLAMVLVDWKKLS</sequence>